<feature type="compositionally biased region" description="Basic and acidic residues" evidence="8">
    <location>
        <begin position="674"/>
        <end position="695"/>
    </location>
</feature>
<comment type="caution">
    <text evidence="11">The sequence shown here is derived from an EMBL/GenBank/DDBJ whole genome shotgun (WGS) entry which is preliminary data.</text>
</comment>
<feature type="region of interest" description="Disordered" evidence="8">
    <location>
        <begin position="729"/>
        <end position="808"/>
    </location>
</feature>
<dbReference type="FunFam" id="2.30.310.10:FF:000001">
    <property type="entry name" value="Nuclear export mediator factor Nemf"/>
    <property type="match status" value="1"/>
</dbReference>
<name>A0AAU9KAQ8_9CILI</name>
<dbReference type="Gene3D" id="2.30.310.10">
    <property type="entry name" value="ibrinogen binding protein from staphylococcus aureus domain"/>
    <property type="match status" value="1"/>
</dbReference>
<feature type="compositionally biased region" description="Basic residues" evidence="8">
    <location>
        <begin position="696"/>
        <end position="707"/>
    </location>
</feature>
<keyword evidence="12" id="KW-1185">Reference proteome</keyword>
<dbReference type="GO" id="GO:1990116">
    <property type="term" value="P:ribosome-associated ubiquitin-dependent protein catabolic process"/>
    <property type="evidence" value="ECO:0007669"/>
    <property type="project" value="TreeGrafter"/>
</dbReference>
<dbReference type="Pfam" id="PF11923">
    <property type="entry name" value="NFACT-C"/>
    <property type="match status" value="1"/>
</dbReference>
<evidence type="ECO:0000259" key="9">
    <source>
        <dbReference type="Pfam" id="PF05670"/>
    </source>
</evidence>
<comment type="similarity">
    <text evidence="3">Belongs to the NEMF family.</text>
</comment>
<feature type="domain" description="NFACT RNA-binding" evidence="9">
    <location>
        <begin position="487"/>
        <end position="597"/>
    </location>
</feature>
<feature type="compositionally biased region" description="Acidic residues" evidence="8">
    <location>
        <begin position="755"/>
        <end position="773"/>
    </location>
</feature>
<evidence type="ECO:0000256" key="1">
    <source>
        <dbReference type="ARBA" id="ARBA00004123"/>
    </source>
</evidence>
<dbReference type="GO" id="GO:0005634">
    <property type="term" value="C:nucleus"/>
    <property type="evidence" value="ECO:0007669"/>
    <property type="project" value="UniProtKB-SubCell"/>
</dbReference>
<dbReference type="Pfam" id="PF05833">
    <property type="entry name" value="NFACT_N"/>
    <property type="match status" value="1"/>
</dbReference>
<feature type="compositionally biased region" description="Basic and acidic residues" evidence="8">
    <location>
        <begin position="742"/>
        <end position="754"/>
    </location>
</feature>
<evidence type="ECO:0000256" key="3">
    <source>
        <dbReference type="ARBA" id="ARBA00008318"/>
    </source>
</evidence>
<gene>
    <name evidence="11" type="ORF">BSTOLATCC_MIC61142</name>
</gene>
<dbReference type="InterPro" id="IPR008532">
    <property type="entry name" value="NFACT_RNA-bd"/>
</dbReference>
<dbReference type="GO" id="GO:1990112">
    <property type="term" value="C:RQC complex"/>
    <property type="evidence" value="ECO:0007669"/>
    <property type="project" value="TreeGrafter"/>
</dbReference>
<reference evidence="11" key="1">
    <citation type="submission" date="2021-09" db="EMBL/GenBank/DDBJ databases">
        <authorList>
            <consortium name="AG Swart"/>
            <person name="Singh M."/>
            <person name="Singh A."/>
            <person name="Seah K."/>
            <person name="Emmerich C."/>
        </authorList>
    </citation>
    <scope>NUCLEOTIDE SEQUENCE</scope>
    <source>
        <strain evidence="11">ATCC30299</strain>
    </source>
</reference>
<evidence type="ECO:0000256" key="2">
    <source>
        <dbReference type="ARBA" id="ARBA00004496"/>
    </source>
</evidence>
<evidence type="ECO:0000256" key="8">
    <source>
        <dbReference type="SAM" id="MobiDB-lite"/>
    </source>
</evidence>
<dbReference type="GO" id="GO:0043023">
    <property type="term" value="F:ribosomal large subunit binding"/>
    <property type="evidence" value="ECO:0007669"/>
    <property type="project" value="TreeGrafter"/>
</dbReference>
<dbReference type="PANTHER" id="PTHR15239">
    <property type="entry name" value="NUCLEAR EXPORT MEDIATOR FACTOR NEMF"/>
    <property type="match status" value="1"/>
</dbReference>
<evidence type="ECO:0000313" key="12">
    <source>
        <dbReference type="Proteomes" id="UP001162131"/>
    </source>
</evidence>
<dbReference type="GO" id="GO:0005737">
    <property type="term" value="C:cytoplasm"/>
    <property type="evidence" value="ECO:0007669"/>
    <property type="project" value="UniProtKB-SubCell"/>
</dbReference>
<organism evidence="11 12">
    <name type="scientific">Blepharisma stoltei</name>
    <dbReference type="NCBI Taxonomy" id="1481888"/>
    <lineage>
        <taxon>Eukaryota</taxon>
        <taxon>Sar</taxon>
        <taxon>Alveolata</taxon>
        <taxon>Ciliophora</taxon>
        <taxon>Postciliodesmatophora</taxon>
        <taxon>Heterotrichea</taxon>
        <taxon>Heterotrichida</taxon>
        <taxon>Blepharismidae</taxon>
        <taxon>Blepharisma</taxon>
    </lineage>
</organism>
<keyword evidence="4" id="KW-0963">Cytoplasm</keyword>
<dbReference type="EMBL" id="CAJZBQ010000058">
    <property type="protein sequence ID" value="CAG9334530.1"/>
    <property type="molecule type" value="Genomic_DNA"/>
</dbReference>
<dbReference type="AlphaFoldDB" id="A0AAU9KAQ8"/>
<sequence>MKSRMSSLDIRAEVNNLQHLVGLRIANIYDLSQKLFIWKFSKPDHKVHLLLESGVRFHTTEFNREKPKAPTPFTSKLRKHLRTNRLVALEQLGIDRVVNFTFESGEETHHVIFEMYASGNLILTDSKYEILALLRSHKFEEDVKYGKGEIYPFEYAANLQFSGTIERITVEETIKNIFSDPEKVKKGINFKQLLSQLCPYMHFPFAEHCLKVAGFTSLNKKLSPDAIDIEMVIKAMTIGSEVVQKISSEEPQGYLIYKEKDGEKEYQEACPVVFSQYESLGVENQPTFDRALDIFFAVAEKQKVEQVQEKKEQDIWKKKNKIEKDQQRRLNDLRNEQVTSEKKAKLIEDHMEEIDGLFDIMVKCLETGIDWTSLWRMIVDERNRGNKYAAIVNKIKLDKKTVEVKFPDPDTDEEIIIELDIYKNAYQNAREYYGNKKVSKTKEIKTLDAMEEVLNQAEKKARAEQEKQGLKLGVGIRTMRKVFWWEKFNWFISSDNYIIVSGKDAQQNEMIVKKYMKKTDIYVHADIHGAASTVIKNPSGLAIPVRTLEEAGTFCVCLSNAWATKVIQAAWWVYAEQVSKTAPSGLYLSAGSFMIRGKKNFLHPSKLEMSIVLLFKLGDDSLARHLGERKVKEEENGELPQLETVKSSVSQSEEDLNSEFVIDTGTVKVKQKPKPQEKKPQEKKSKETDKPEVKQKNKAPSKYQLKKLKKIKEKYGEQTEEERRIKLALIGSKDLELPENYQQEKKEVVTKEEVKEEEEEESSDEEEEEEEKVEEEKAKEVEAEEVKVEEQKIEEKVQQPSKREKAKKDREEIKQILEEENLLNEDEMLALGEADTLTGNPLPEDTLLYCIPMCAPHNATGTYKYRIKLMPGSLKKGKAVNMITFTWLNLENITDTEKQLIKSMSETEITTVLLGKCTIATPGAQKLQKQFDKKPKAKAKPSE</sequence>
<dbReference type="InterPro" id="IPR021846">
    <property type="entry name" value="NFACT-C"/>
</dbReference>
<keyword evidence="6" id="KW-0539">Nucleus</keyword>
<feature type="coiled-coil region" evidence="7">
    <location>
        <begin position="440"/>
        <end position="467"/>
    </location>
</feature>
<dbReference type="InterPro" id="IPR051608">
    <property type="entry name" value="RQC_Subunit_NEMF"/>
</dbReference>
<protein>
    <submittedName>
        <fullName evidence="11">Uncharacterized protein</fullName>
    </submittedName>
</protein>
<evidence type="ECO:0000256" key="6">
    <source>
        <dbReference type="ARBA" id="ARBA00023242"/>
    </source>
</evidence>
<dbReference type="Pfam" id="PF05670">
    <property type="entry name" value="NFACT-R_1"/>
    <property type="match status" value="1"/>
</dbReference>
<feature type="region of interest" description="Disordered" evidence="8">
    <location>
        <begin position="632"/>
        <end position="707"/>
    </location>
</feature>
<evidence type="ECO:0000256" key="4">
    <source>
        <dbReference type="ARBA" id="ARBA00022490"/>
    </source>
</evidence>
<evidence type="ECO:0000313" key="11">
    <source>
        <dbReference type="EMBL" id="CAG9334530.1"/>
    </source>
</evidence>
<evidence type="ECO:0000259" key="10">
    <source>
        <dbReference type="Pfam" id="PF11923"/>
    </source>
</evidence>
<accession>A0AAU9KAQ8</accession>
<dbReference type="PANTHER" id="PTHR15239:SF6">
    <property type="entry name" value="RIBOSOME QUALITY CONTROL COMPLEX SUBUNIT NEMF"/>
    <property type="match status" value="1"/>
</dbReference>
<comment type="subcellular location">
    <subcellularLocation>
        <location evidence="2">Cytoplasm</location>
    </subcellularLocation>
    <subcellularLocation>
        <location evidence="1">Nucleus</location>
    </subcellularLocation>
</comment>
<evidence type="ECO:0000256" key="7">
    <source>
        <dbReference type="SAM" id="Coils"/>
    </source>
</evidence>
<proteinExistence type="inferred from homology"/>
<feature type="domain" description="NFACT protein C-terminal" evidence="10">
    <location>
        <begin position="833"/>
        <end position="919"/>
    </location>
</feature>
<dbReference type="GO" id="GO:0072344">
    <property type="term" value="P:rescue of stalled ribosome"/>
    <property type="evidence" value="ECO:0007669"/>
    <property type="project" value="TreeGrafter"/>
</dbReference>
<evidence type="ECO:0000256" key="5">
    <source>
        <dbReference type="ARBA" id="ARBA00023054"/>
    </source>
</evidence>
<keyword evidence="5 7" id="KW-0175">Coiled coil</keyword>
<dbReference type="GO" id="GO:0000049">
    <property type="term" value="F:tRNA binding"/>
    <property type="evidence" value="ECO:0007669"/>
    <property type="project" value="TreeGrafter"/>
</dbReference>
<dbReference type="Proteomes" id="UP001162131">
    <property type="component" value="Unassembled WGS sequence"/>
</dbReference>
<feature type="compositionally biased region" description="Basic and acidic residues" evidence="8">
    <location>
        <begin position="774"/>
        <end position="808"/>
    </location>
</feature>